<dbReference type="AlphaFoldDB" id="A0A0H4I1V3"/>
<keyword evidence="2" id="KW-0145">Chemotaxis</keyword>
<evidence type="ECO:0000259" key="11">
    <source>
        <dbReference type="PROSITE" id="PS50885"/>
    </source>
</evidence>
<evidence type="ECO:0000313" key="13">
    <source>
        <dbReference type="Proteomes" id="UP000036406"/>
    </source>
</evidence>
<evidence type="ECO:0000256" key="6">
    <source>
        <dbReference type="ARBA" id="ARBA00023224"/>
    </source>
</evidence>
<feature type="domain" description="HAMP" evidence="11">
    <location>
        <begin position="289"/>
        <end position="341"/>
    </location>
</feature>
<keyword evidence="3 9" id="KW-0812">Transmembrane</keyword>
<comment type="similarity">
    <text evidence="7">Belongs to the methyl-accepting chemotaxis (MCP) protein family.</text>
</comment>
<dbReference type="KEGG" id="mpq:ABA45_04670"/>
<keyword evidence="5 9" id="KW-0472">Membrane</keyword>
<dbReference type="InterPro" id="IPR032255">
    <property type="entry name" value="HBM"/>
</dbReference>
<dbReference type="PANTHER" id="PTHR32089:SF120">
    <property type="entry name" value="METHYL-ACCEPTING CHEMOTAXIS PROTEIN TLPQ"/>
    <property type="match status" value="1"/>
</dbReference>
<gene>
    <name evidence="12" type="ORF">ABA45_04670</name>
</gene>
<dbReference type="Pfam" id="PF00015">
    <property type="entry name" value="MCPsignal"/>
    <property type="match status" value="1"/>
</dbReference>
<accession>A0A0H4I1V3</accession>
<evidence type="ECO:0000256" key="9">
    <source>
        <dbReference type="SAM" id="Phobius"/>
    </source>
</evidence>
<dbReference type="RefSeq" id="WP_048384514.1">
    <property type="nucleotide sequence ID" value="NZ_CP011494.1"/>
</dbReference>
<feature type="domain" description="Methyl-accepting transducer" evidence="10">
    <location>
        <begin position="346"/>
        <end position="582"/>
    </location>
</feature>
<evidence type="ECO:0000313" key="12">
    <source>
        <dbReference type="EMBL" id="AKO51798.1"/>
    </source>
</evidence>
<dbReference type="Proteomes" id="UP000036406">
    <property type="component" value="Chromosome"/>
</dbReference>
<dbReference type="InterPro" id="IPR004090">
    <property type="entry name" value="Chemotax_Me-accpt_rcpt"/>
</dbReference>
<dbReference type="InterPro" id="IPR004089">
    <property type="entry name" value="MCPsignal_dom"/>
</dbReference>
<sequence length="619" mass="67085">MPFSNMFSNWSIGGKLAAGITLLILLSVVIGAIGLFTLHNYGERSLVVADVGSVESALLEARTAEKNYLLRKQDQYLERVTTLTNAASLQMEDLKPRLVAQADIDRLNAMQAGIQQYQKNLGALANTINQRSEAIQTLEKSSRLVESRLSTEKLLFEAENMVKQMRRQERRFLVENNADAADRFIKMGSMALELVRNSYAAVNIKEEVERLFQDYIEAFDVALASTRTAQELENSMVKGASATISDAVILQELQLELMVSERQQAVTLIVVAMFSVLVLGAFSGWLLTRSITRPIREAVSLATRVASGDLSADIRSDRGDEFGQLLSALGAMVVNLRDLVRSINTNSGLITTSANQLSVVTERTSSGIAQQRDQTDQVATAMNEMVATANDVATNAGAAFTAANLANQKAAAGEAAVNETLSHVTELNDKVLEVTQRLQGLQADTQNIVSVLDVIKSVADQTNLLALNAAIEAARAGEQGRGFAVVADEVRSLAKRTQTSATEIEGLVNSLVNSAERSVVTMRQGSELAQRTLEKAQSTGEQIMEITRAVEDISRLNSQIATAAEQQTAVAEDINQNVTLIRDVSEQSANDSTEVAAASHELAKFGEGLQTQVARFRMD</sequence>
<evidence type="ECO:0000256" key="7">
    <source>
        <dbReference type="ARBA" id="ARBA00029447"/>
    </source>
</evidence>
<dbReference type="InterPro" id="IPR003660">
    <property type="entry name" value="HAMP_dom"/>
</dbReference>
<dbReference type="SUPFAM" id="SSF58104">
    <property type="entry name" value="Methyl-accepting chemotaxis protein (MCP) signaling domain"/>
    <property type="match status" value="1"/>
</dbReference>
<feature type="transmembrane region" description="Helical" evidence="9">
    <location>
        <begin position="265"/>
        <end position="287"/>
    </location>
</feature>
<keyword evidence="4 9" id="KW-1133">Transmembrane helix</keyword>
<evidence type="ECO:0000256" key="3">
    <source>
        <dbReference type="ARBA" id="ARBA00022692"/>
    </source>
</evidence>
<organism evidence="12 13">
    <name type="scientific">Marinobacter psychrophilus</name>
    <dbReference type="NCBI Taxonomy" id="330734"/>
    <lineage>
        <taxon>Bacteria</taxon>
        <taxon>Pseudomonadati</taxon>
        <taxon>Pseudomonadota</taxon>
        <taxon>Gammaproteobacteria</taxon>
        <taxon>Pseudomonadales</taxon>
        <taxon>Marinobacteraceae</taxon>
        <taxon>Marinobacter</taxon>
    </lineage>
</organism>
<dbReference type="Gene3D" id="1.10.287.950">
    <property type="entry name" value="Methyl-accepting chemotaxis protein"/>
    <property type="match status" value="1"/>
</dbReference>
<dbReference type="GO" id="GO:0007165">
    <property type="term" value="P:signal transduction"/>
    <property type="evidence" value="ECO:0007669"/>
    <property type="project" value="UniProtKB-KW"/>
</dbReference>
<dbReference type="GO" id="GO:0004888">
    <property type="term" value="F:transmembrane signaling receptor activity"/>
    <property type="evidence" value="ECO:0007669"/>
    <property type="project" value="InterPro"/>
</dbReference>
<dbReference type="GO" id="GO:0016020">
    <property type="term" value="C:membrane"/>
    <property type="evidence" value="ECO:0007669"/>
    <property type="project" value="UniProtKB-SubCell"/>
</dbReference>
<dbReference type="SMART" id="SM01358">
    <property type="entry name" value="HBM"/>
    <property type="match status" value="1"/>
</dbReference>
<evidence type="ECO:0000256" key="1">
    <source>
        <dbReference type="ARBA" id="ARBA00004141"/>
    </source>
</evidence>
<dbReference type="PANTHER" id="PTHR32089">
    <property type="entry name" value="METHYL-ACCEPTING CHEMOTAXIS PROTEIN MCPB"/>
    <property type="match status" value="1"/>
</dbReference>
<evidence type="ECO:0000256" key="8">
    <source>
        <dbReference type="PROSITE-ProRule" id="PRU00284"/>
    </source>
</evidence>
<proteinExistence type="inferred from homology"/>
<dbReference type="SMART" id="SM00304">
    <property type="entry name" value="HAMP"/>
    <property type="match status" value="2"/>
</dbReference>
<dbReference type="FunFam" id="1.10.287.950:FF:000001">
    <property type="entry name" value="Methyl-accepting chemotaxis sensory transducer"/>
    <property type="match status" value="1"/>
</dbReference>
<dbReference type="PROSITE" id="PS50885">
    <property type="entry name" value="HAMP"/>
    <property type="match status" value="1"/>
</dbReference>
<dbReference type="PRINTS" id="PR00260">
    <property type="entry name" value="CHEMTRNSDUCR"/>
</dbReference>
<dbReference type="GO" id="GO:0006935">
    <property type="term" value="P:chemotaxis"/>
    <property type="evidence" value="ECO:0007669"/>
    <property type="project" value="UniProtKB-KW"/>
</dbReference>
<keyword evidence="13" id="KW-1185">Reference proteome</keyword>
<protein>
    <submittedName>
        <fullName evidence="12">Chemotaxis protein</fullName>
    </submittedName>
</protein>
<dbReference type="CDD" id="cd06225">
    <property type="entry name" value="HAMP"/>
    <property type="match status" value="1"/>
</dbReference>
<dbReference type="CDD" id="cd11386">
    <property type="entry name" value="MCP_signal"/>
    <property type="match status" value="1"/>
</dbReference>
<dbReference type="STRING" id="330734.ABA45_04670"/>
<dbReference type="Pfam" id="PF00672">
    <property type="entry name" value="HAMP"/>
    <property type="match status" value="1"/>
</dbReference>
<evidence type="ECO:0000256" key="2">
    <source>
        <dbReference type="ARBA" id="ARBA00022500"/>
    </source>
</evidence>
<reference evidence="12 13" key="1">
    <citation type="submission" date="2015-05" db="EMBL/GenBank/DDBJ databases">
        <title>Complete genome of Marinobacter psychrophilus strain 20041T isolated from sea-ice of the Canadian Basin.</title>
        <authorList>
            <person name="Song L."/>
            <person name="Ren L."/>
            <person name="Yu Y."/>
            <person name="Wang X."/>
        </authorList>
    </citation>
    <scope>NUCLEOTIDE SEQUENCE [LARGE SCALE GENOMIC DNA]</scope>
    <source>
        <strain evidence="12 13">20041</strain>
    </source>
</reference>
<dbReference type="PROSITE" id="PS50111">
    <property type="entry name" value="CHEMOTAXIS_TRANSDUC_2"/>
    <property type="match status" value="1"/>
</dbReference>
<evidence type="ECO:0000259" key="10">
    <source>
        <dbReference type="PROSITE" id="PS50111"/>
    </source>
</evidence>
<evidence type="ECO:0000256" key="4">
    <source>
        <dbReference type="ARBA" id="ARBA00022989"/>
    </source>
</evidence>
<comment type="subcellular location">
    <subcellularLocation>
        <location evidence="1">Membrane</location>
        <topology evidence="1">Multi-pass membrane protein</topology>
    </subcellularLocation>
</comment>
<dbReference type="PATRIC" id="fig|330734.3.peg.995"/>
<keyword evidence="6 8" id="KW-0807">Transducer</keyword>
<name>A0A0H4I1V3_9GAMM</name>
<dbReference type="EMBL" id="CP011494">
    <property type="protein sequence ID" value="AKO51798.1"/>
    <property type="molecule type" value="Genomic_DNA"/>
</dbReference>
<evidence type="ECO:0000256" key="5">
    <source>
        <dbReference type="ARBA" id="ARBA00023136"/>
    </source>
</evidence>
<dbReference type="SMART" id="SM00283">
    <property type="entry name" value="MA"/>
    <property type="match status" value="1"/>
</dbReference>